<reference evidence="1 2" key="1">
    <citation type="journal article" date="2015" name="Genome Biol. Evol.">
        <title>Comparative Genomics of a Bacterivorous Green Alga Reveals Evolutionary Causalities and Consequences of Phago-Mixotrophic Mode of Nutrition.</title>
        <authorList>
            <person name="Burns J.A."/>
            <person name="Paasch A."/>
            <person name="Narechania A."/>
            <person name="Kim E."/>
        </authorList>
    </citation>
    <scope>NUCLEOTIDE SEQUENCE [LARGE SCALE GENOMIC DNA]</scope>
    <source>
        <strain evidence="1 2">PLY_AMNH</strain>
    </source>
</reference>
<comment type="caution">
    <text evidence="1">The sequence shown here is derived from an EMBL/GenBank/DDBJ whole genome shotgun (WGS) entry which is preliminary data.</text>
</comment>
<sequence>MLPKEQEGIPCGVQALAVLNCAAEVKYQEHRCRYLLAQLRKCIIENEVSEFSLATGSTSNFTKGFLSASRRFIAML</sequence>
<dbReference type="PANTHER" id="PTHR37750">
    <property type="entry name" value="COX19-LIKE CHCH FAMILY PROTEIN"/>
    <property type="match status" value="1"/>
</dbReference>
<organism evidence="1 2">
    <name type="scientific">Cymbomonas tetramitiformis</name>
    <dbReference type="NCBI Taxonomy" id="36881"/>
    <lineage>
        <taxon>Eukaryota</taxon>
        <taxon>Viridiplantae</taxon>
        <taxon>Chlorophyta</taxon>
        <taxon>Pyramimonadophyceae</taxon>
        <taxon>Pyramimonadales</taxon>
        <taxon>Pyramimonadaceae</taxon>
        <taxon>Cymbomonas</taxon>
    </lineage>
</organism>
<name>A0AAE0CBI0_9CHLO</name>
<dbReference type="Gene3D" id="1.10.287.1130">
    <property type="entry name" value="CytochromE C oxidase copper chaperone"/>
    <property type="match status" value="1"/>
</dbReference>
<accession>A0AAE0CBI0</accession>
<evidence type="ECO:0008006" key="3">
    <source>
        <dbReference type="Google" id="ProtNLM"/>
    </source>
</evidence>
<dbReference type="EMBL" id="LGRX02025695">
    <property type="protein sequence ID" value="KAK3251983.1"/>
    <property type="molecule type" value="Genomic_DNA"/>
</dbReference>
<evidence type="ECO:0000313" key="2">
    <source>
        <dbReference type="Proteomes" id="UP001190700"/>
    </source>
</evidence>
<dbReference type="AlphaFoldDB" id="A0AAE0CBI0"/>
<keyword evidence="2" id="KW-1185">Reference proteome</keyword>
<protein>
    <recommendedName>
        <fullName evidence="3">CHCH domain-containing protein</fullName>
    </recommendedName>
</protein>
<gene>
    <name evidence="1" type="ORF">CYMTET_38701</name>
</gene>
<dbReference type="PANTHER" id="PTHR37750:SF1">
    <property type="entry name" value="COX19-LIKE CHCH FAMILY PROTEIN"/>
    <property type="match status" value="1"/>
</dbReference>
<dbReference type="Proteomes" id="UP001190700">
    <property type="component" value="Unassembled WGS sequence"/>
</dbReference>
<proteinExistence type="predicted"/>
<evidence type="ECO:0000313" key="1">
    <source>
        <dbReference type="EMBL" id="KAK3251983.1"/>
    </source>
</evidence>
<dbReference type="InterPro" id="IPR009069">
    <property type="entry name" value="Cys_alpha_HP_mot_SF"/>
</dbReference>
<dbReference type="SUPFAM" id="SSF47072">
    <property type="entry name" value="Cysteine alpha-hairpin motif"/>
    <property type="match status" value="1"/>
</dbReference>